<dbReference type="GO" id="GO:0006826">
    <property type="term" value="P:iron ion transport"/>
    <property type="evidence" value="ECO:0007669"/>
    <property type="project" value="UniProtKB-KW"/>
</dbReference>
<keyword evidence="9 11" id="KW-0472">Membrane</keyword>
<sequence>MGMTKLTCLSSRIVFAVWVLCPIYSFAAEPSADESAKSDKSALRSRVLEEVVVTATKREADLRDVPLSIDAFSGEALREIGVENVEGIARFSPGVSVSPGLDPEAAQIIIRGVSTDTFFTFFTRTFGMFYEDISLVNPSILGPQPNIDPFDLQSVEILKGPQGTLFGGSALSGAVRYVPNRPDYEGAYGKVAANIGTLDKSSGNSHRYDVMWNQPFGENLAARVVASKGDRPGYVKDIRSGRDDINSTDSEQLRALLSWRATEKLEFRLNALRRETHQDDGSFADNDQEPTHSNRFFADVLDSRTDIVILTTEYGFESADLSLIVSNLDKDYPQRLDYSQFFGTSTLGVGLYGDTTIYSSQPSAELRLVSANPTESNWWLFRDWDYVVGLFYIESEQFLSLELGTELTGNILQLKGDVYAEESALFFDVKRKFGDRWEFGFGGRYFEQSTVADISTIADPVSGLSATNPLVGLLTPIIDALPLDSTGVNLGRDQGTISETVFNPKFTLQWSYSDELSVFTSAVKGFRYAGANQNPSRDPNVPLFFESDEIWNYELGIRTEWFDGALQVDATVFQLDWTDMQVQQRDYTGAFAYSDNVGGARNRGFEIGVNMLLPAGFYLKLNGSYVDAQTTEFFDDFQGPAPAGTELPGSSPVSGSALLLWAYPLADGQFSATLSYTYQNRNYNNLAHTYEHPPLELLGASANLSMPSWPGAPVFSLIGSNLTNEFKPAVVFDTPNTGGILSIFNPPRSFRLGVEFTIGDI</sequence>
<evidence type="ECO:0000256" key="12">
    <source>
        <dbReference type="RuleBase" id="RU003357"/>
    </source>
</evidence>
<reference evidence="16" key="1">
    <citation type="submission" date="2018-01" db="EMBL/GenBank/DDBJ databases">
        <authorList>
            <person name="Yu X.-D."/>
        </authorList>
    </citation>
    <scope>NUCLEOTIDE SEQUENCE</scope>
    <source>
        <strain evidence="16">ZX-21</strain>
    </source>
</reference>
<dbReference type="PROSITE" id="PS52016">
    <property type="entry name" value="TONB_DEPENDENT_REC_3"/>
    <property type="match status" value="1"/>
</dbReference>
<comment type="similarity">
    <text evidence="11 12">Belongs to the TonB-dependent receptor family.</text>
</comment>
<evidence type="ECO:0008006" key="18">
    <source>
        <dbReference type="Google" id="ProtNLM"/>
    </source>
</evidence>
<keyword evidence="6" id="KW-0408">Iron</keyword>
<evidence type="ECO:0000313" key="16">
    <source>
        <dbReference type="EMBL" id="POP51806.1"/>
    </source>
</evidence>
<evidence type="ECO:0000256" key="10">
    <source>
        <dbReference type="ARBA" id="ARBA00023237"/>
    </source>
</evidence>
<evidence type="ECO:0000256" key="4">
    <source>
        <dbReference type="ARBA" id="ARBA00022496"/>
    </source>
</evidence>
<dbReference type="Proteomes" id="UP000237222">
    <property type="component" value="Unassembled WGS sequence"/>
</dbReference>
<evidence type="ECO:0000256" key="5">
    <source>
        <dbReference type="ARBA" id="ARBA00022692"/>
    </source>
</evidence>
<dbReference type="PANTHER" id="PTHR32552">
    <property type="entry name" value="FERRICHROME IRON RECEPTOR-RELATED"/>
    <property type="match status" value="1"/>
</dbReference>
<evidence type="ECO:0000259" key="15">
    <source>
        <dbReference type="Pfam" id="PF07715"/>
    </source>
</evidence>
<accession>A0A2S4HCS5</accession>
<evidence type="ECO:0000256" key="11">
    <source>
        <dbReference type="PROSITE-ProRule" id="PRU01360"/>
    </source>
</evidence>
<dbReference type="SUPFAM" id="SSF56935">
    <property type="entry name" value="Porins"/>
    <property type="match status" value="1"/>
</dbReference>
<protein>
    <recommendedName>
        <fullName evidence="18">TonB-dependent receptor</fullName>
    </recommendedName>
</protein>
<feature type="domain" description="TonB-dependent receptor-like beta-barrel" evidence="14">
    <location>
        <begin position="273"/>
        <end position="704"/>
    </location>
</feature>
<keyword evidence="3 11" id="KW-1134">Transmembrane beta strand</keyword>
<dbReference type="EMBL" id="PQGG01000035">
    <property type="protein sequence ID" value="POP51806.1"/>
    <property type="molecule type" value="Genomic_DNA"/>
</dbReference>
<keyword evidence="4" id="KW-0410">Iron transport</keyword>
<dbReference type="Pfam" id="PF07715">
    <property type="entry name" value="Plug"/>
    <property type="match status" value="1"/>
</dbReference>
<name>A0A2S4HCS5_9GAMM</name>
<keyword evidence="8 12" id="KW-0798">TonB box</keyword>
<keyword evidence="7" id="KW-0406">Ion transport</keyword>
<keyword evidence="2 11" id="KW-0813">Transport</keyword>
<evidence type="ECO:0000256" key="6">
    <source>
        <dbReference type="ARBA" id="ARBA00023004"/>
    </source>
</evidence>
<gene>
    <name evidence="16" type="ORF">C0068_15770</name>
</gene>
<dbReference type="InterPro" id="IPR012910">
    <property type="entry name" value="Plug_dom"/>
</dbReference>
<evidence type="ECO:0000256" key="8">
    <source>
        <dbReference type="ARBA" id="ARBA00023077"/>
    </source>
</evidence>
<dbReference type="Pfam" id="PF00593">
    <property type="entry name" value="TonB_dep_Rec_b-barrel"/>
    <property type="match status" value="1"/>
</dbReference>
<dbReference type="PANTHER" id="PTHR32552:SF81">
    <property type="entry name" value="TONB-DEPENDENT OUTER MEMBRANE RECEPTOR"/>
    <property type="match status" value="1"/>
</dbReference>
<evidence type="ECO:0000256" key="1">
    <source>
        <dbReference type="ARBA" id="ARBA00004571"/>
    </source>
</evidence>
<keyword evidence="13" id="KW-0732">Signal</keyword>
<dbReference type="GO" id="GO:0009279">
    <property type="term" value="C:cell outer membrane"/>
    <property type="evidence" value="ECO:0007669"/>
    <property type="project" value="UniProtKB-SubCell"/>
</dbReference>
<evidence type="ECO:0000256" key="9">
    <source>
        <dbReference type="ARBA" id="ARBA00023136"/>
    </source>
</evidence>
<feature type="domain" description="TonB-dependent receptor plug" evidence="15">
    <location>
        <begin position="62"/>
        <end position="174"/>
    </location>
</feature>
<evidence type="ECO:0000256" key="13">
    <source>
        <dbReference type="SAM" id="SignalP"/>
    </source>
</evidence>
<comment type="caution">
    <text evidence="16">The sequence shown here is derived from an EMBL/GenBank/DDBJ whole genome shotgun (WGS) entry which is preliminary data.</text>
</comment>
<proteinExistence type="inferred from homology"/>
<dbReference type="InterPro" id="IPR000531">
    <property type="entry name" value="Beta-barrel_TonB"/>
</dbReference>
<dbReference type="InterPro" id="IPR039426">
    <property type="entry name" value="TonB-dep_rcpt-like"/>
</dbReference>
<comment type="subcellular location">
    <subcellularLocation>
        <location evidence="1 11">Cell outer membrane</location>
        <topology evidence="1 11">Multi-pass membrane protein</topology>
    </subcellularLocation>
</comment>
<evidence type="ECO:0000313" key="17">
    <source>
        <dbReference type="Proteomes" id="UP000237222"/>
    </source>
</evidence>
<dbReference type="AlphaFoldDB" id="A0A2S4HCS5"/>
<keyword evidence="5 11" id="KW-0812">Transmembrane</keyword>
<organism evidence="16 17">
    <name type="scientific">Zhongshania marina</name>
    <dbReference type="NCBI Taxonomy" id="2304603"/>
    <lineage>
        <taxon>Bacteria</taxon>
        <taxon>Pseudomonadati</taxon>
        <taxon>Pseudomonadota</taxon>
        <taxon>Gammaproteobacteria</taxon>
        <taxon>Cellvibrionales</taxon>
        <taxon>Spongiibacteraceae</taxon>
        <taxon>Zhongshania</taxon>
    </lineage>
</organism>
<evidence type="ECO:0000259" key="14">
    <source>
        <dbReference type="Pfam" id="PF00593"/>
    </source>
</evidence>
<evidence type="ECO:0000256" key="3">
    <source>
        <dbReference type="ARBA" id="ARBA00022452"/>
    </source>
</evidence>
<evidence type="ECO:0000256" key="7">
    <source>
        <dbReference type="ARBA" id="ARBA00023065"/>
    </source>
</evidence>
<dbReference type="Gene3D" id="2.40.170.20">
    <property type="entry name" value="TonB-dependent receptor, beta-barrel domain"/>
    <property type="match status" value="1"/>
</dbReference>
<feature type="chain" id="PRO_5015522794" description="TonB-dependent receptor" evidence="13">
    <location>
        <begin position="28"/>
        <end position="761"/>
    </location>
</feature>
<evidence type="ECO:0000256" key="2">
    <source>
        <dbReference type="ARBA" id="ARBA00022448"/>
    </source>
</evidence>
<dbReference type="InterPro" id="IPR036942">
    <property type="entry name" value="Beta-barrel_TonB_sf"/>
</dbReference>
<keyword evidence="10 11" id="KW-0998">Cell outer membrane</keyword>
<feature type="signal peptide" evidence="13">
    <location>
        <begin position="1"/>
        <end position="27"/>
    </location>
</feature>